<protein>
    <submittedName>
        <fullName evidence="1">Uncharacterized protein</fullName>
    </submittedName>
</protein>
<evidence type="ECO:0000313" key="2">
    <source>
        <dbReference type="Proteomes" id="UP000195437"/>
    </source>
</evidence>
<keyword evidence="2" id="KW-1185">Reference proteome</keyword>
<gene>
    <name evidence="1" type="ORF">CBW65_18525</name>
</gene>
<name>A0A1Y0IRU3_9BACL</name>
<dbReference type="Proteomes" id="UP000195437">
    <property type="component" value="Chromosome"/>
</dbReference>
<dbReference type="KEGG" id="tum:CBW65_18525"/>
<proteinExistence type="predicted"/>
<dbReference type="AlphaFoldDB" id="A0A1Y0IRU3"/>
<dbReference type="RefSeq" id="WP_087458092.1">
    <property type="nucleotide sequence ID" value="NZ_CP021434.1"/>
</dbReference>
<dbReference type="OrthoDB" id="2627489at2"/>
<evidence type="ECO:0000313" key="1">
    <source>
        <dbReference type="EMBL" id="ARU62739.1"/>
    </source>
</evidence>
<dbReference type="EMBL" id="CP021434">
    <property type="protein sequence ID" value="ARU62739.1"/>
    <property type="molecule type" value="Genomic_DNA"/>
</dbReference>
<sequence length="95" mass="11151">MVLFLIPREEPADYVYREFPQTQGWGNLKVENTTESDKVATLEVTYEADKTFQAHEKWFIKERTKLQDLPGGQLEKWHGYVYLAKDGLLSWEAVQ</sequence>
<reference evidence="2" key="1">
    <citation type="submission" date="2017-05" db="EMBL/GenBank/DDBJ databases">
        <authorList>
            <person name="Sung H."/>
        </authorList>
    </citation>
    <scope>NUCLEOTIDE SEQUENCE [LARGE SCALE GENOMIC DNA]</scope>
    <source>
        <strain evidence="2">AR23208</strain>
    </source>
</reference>
<accession>A0A1Y0IRU3</accession>
<organism evidence="1 2">
    <name type="scientific">Tumebacillus avium</name>
    <dbReference type="NCBI Taxonomy" id="1903704"/>
    <lineage>
        <taxon>Bacteria</taxon>
        <taxon>Bacillati</taxon>
        <taxon>Bacillota</taxon>
        <taxon>Bacilli</taxon>
        <taxon>Bacillales</taxon>
        <taxon>Alicyclobacillaceae</taxon>
        <taxon>Tumebacillus</taxon>
    </lineage>
</organism>